<organism evidence="2 3">
    <name type="scientific">Haloterrigena turkmenica (strain ATCC 51198 / DSM 5511 / JCM 9101 / NCIMB 13204 / VKM B-1734 / 4k)</name>
    <name type="common">Halococcus turkmenicus</name>
    <dbReference type="NCBI Taxonomy" id="543526"/>
    <lineage>
        <taxon>Archaea</taxon>
        <taxon>Methanobacteriati</taxon>
        <taxon>Methanobacteriota</taxon>
        <taxon>Stenosarchaea group</taxon>
        <taxon>Halobacteria</taxon>
        <taxon>Halobacteriales</taxon>
        <taxon>Natrialbaceae</taxon>
        <taxon>Haloterrigena</taxon>
    </lineage>
</organism>
<dbReference type="EMBL" id="CP001860">
    <property type="protein sequence ID" value="ADB60213.1"/>
    <property type="molecule type" value="Genomic_DNA"/>
</dbReference>
<accession>D2RPH9</accession>
<feature type="domain" description="Halobacterial output" evidence="1">
    <location>
        <begin position="22"/>
        <end position="89"/>
    </location>
</feature>
<dbReference type="Pfam" id="PF18545">
    <property type="entry name" value="HalOD1"/>
    <property type="match status" value="1"/>
</dbReference>
<evidence type="ECO:0000313" key="3">
    <source>
        <dbReference type="Proteomes" id="UP000001903"/>
    </source>
</evidence>
<reference evidence="2 3" key="1">
    <citation type="journal article" date="2010" name="Stand. Genomic Sci.">
        <title>Complete genome sequence of Haloterrigena turkmenica type strain (4k).</title>
        <authorList>
            <person name="Saunders E."/>
            <person name="Tindall B.J."/>
            <person name="Fahnrich R."/>
            <person name="Lapidus A."/>
            <person name="Copeland A."/>
            <person name="Del Rio T.G."/>
            <person name="Lucas S."/>
            <person name="Chen F."/>
            <person name="Tice H."/>
            <person name="Cheng J.F."/>
            <person name="Han C."/>
            <person name="Detter J.C."/>
            <person name="Bruce D."/>
            <person name="Goodwin L."/>
            <person name="Chain P."/>
            <person name="Pitluck S."/>
            <person name="Pati A."/>
            <person name="Ivanova N."/>
            <person name="Mavromatis K."/>
            <person name="Chen A."/>
            <person name="Palaniappan K."/>
            <person name="Land M."/>
            <person name="Hauser L."/>
            <person name="Chang Y.J."/>
            <person name="Jeffries C.D."/>
            <person name="Brettin T."/>
            <person name="Rohde M."/>
            <person name="Goker M."/>
            <person name="Bristow J."/>
            <person name="Eisen J.A."/>
            <person name="Markowitz V."/>
            <person name="Hugenholtz P."/>
            <person name="Klenk H.P."/>
            <person name="Kyrpides N.C."/>
        </authorList>
    </citation>
    <scope>NUCLEOTIDE SEQUENCE [LARGE SCALE GENOMIC DNA]</scope>
    <source>
        <strain evidence="3">ATCC 51198 / DSM 5511 / JCM 9101 / NCIMB 13204 / VKM B-1734 / 4k</strain>
    </source>
</reference>
<evidence type="ECO:0000313" key="2">
    <source>
        <dbReference type="EMBL" id="ADB60213.1"/>
    </source>
</evidence>
<dbReference type="GeneID" id="8741914"/>
<name>D2RPH9_HALTV</name>
<dbReference type="OrthoDB" id="221929at2157"/>
<dbReference type="eggNOG" id="arCOG08928">
    <property type="taxonomic scope" value="Archaea"/>
</dbReference>
<keyword evidence="3" id="KW-1185">Reference proteome</keyword>
<protein>
    <recommendedName>
        <fullName evidence="1">Halobacterial output domain-containing protein</fullName>
    </recommendedName>
</protein>
<dbReference type="HOGENOM" id="CLU_159738_3_1_2"/>
<dbReference type="STRING" id="543526.Htur_1324"/>
<dbReference type="KEGG" id="htu:Htur_1324"/>
<proteinExistence type="predicted"/>
<dbReference type="Proteomes" id="UP000001903">
    <property type="component" value="Chromosome"/>
</dbReference>
<sequence>MGESIRDPAVGFPILEYTVGEEETNSDVVLRAVAAVSDTELTDLPPLYHAVPPGDLNAVFQSDRARGQLRFRYNGYVVDVDAQGTVAIYEPVENADRR</sequence>
<dbReference type="AlphaFoldDB" id="D2RPH9"/>
<evidence type="ECO:0000259" key="1">
    <source>
        <dbReference type="Pfam" id="PF18545"/>
    </source>
</evidence>
<gene>
    <name evidence="2" type="ordered locus">Htur_1324</name>
</gene>
<dbReference type="InterPro" id="IPR040624">
    <property type="entry name" value="HalOD1"/>
</dbReference>
<dbReference type="RefSeq" id="WP_012942519.1">
    <property type="nucleotide sequence ID" value="NC_013743.1"/>
</dbReference>